<sequence length="222" mass="24789">MLHVAAGHAVFYPHSSHHPPSFTPLSHRFSVAQRIYSANDGCAPLLLYVLILGVLRLGFHSAALHEAIRTFQRATQSDTALTANPLRTHEKHSTPFVFVLRSKQQLPALSGAHLLHPLRQLSKWFQAAREPRVHLEAYEFSLLCCDPNKGLPYRAPADCIALWLSALRHRTTKDGAATRCWVTDIKEGSFRALVLVSLHPATPLLDVIRRIAIAYATGYYLC</sequence>
<evidence type="ECO:0000313" key="2">
    <source>
        <dbReference type="Proteomes" id="UP000814176"/>
    </source>
</evidence>
<dbReference type="GeneID" id="72000103"/>
<dbReference type="Proteomes" id="UP000814176">
    <property type="component" value="Unassembled WGS sequence"/>
</dbReference>
<dbReference type="EMBL" id="JADCUA010000010">
    <property type="protein sequence ID" value="KAH9836728.1"/>
    <property type="molecule type" value="Genomic_DNA"/>
</dbReference>
<gene>
    <name evidence="1" type="ORF">C8Q71DRAFT_56222</name>
</gene>
<comment type="caution">
    <text evidence="1">The sequence shown here is derived from an EMBL/GenBank/DDBJ whole genome shotgun (WGS) entry which is preliminary data.</text>
</comment>
<reference evidence="1 2" key="1">
    <citation type="journal article" date="2021" name="Environ. Microbiol.">
        <title>Gene family expansions and transcriptome signatures uncover fungal adaptations to wood decay.</title>
        <authorList>
            <person name="Hage H."/>
            <person name="Miyauchi S."/>
            <person name="Viragh M."/>
            <person name="Drula E."/>
            <person name="Min B."/>
            <person name="Chaduli D."/>
            <person name="Navarro D."/>
            <person name="Favel A."/>
            <person name="Norest M."/>
            <person name="Lesage-Meessen L."/>
            <person name="Balint B."/>
            <person name="Merenyi Z."/>
            <person name="de Eugenio L."/>
            <person name="Morin E."/>
            <person name="Martinez A.T."/>
            <person name="Baldrian P."/>
            <person name="Stursova M."/>
            <person name="Martinez M.J."/>
            <person name="Novotny C."/>
            <person name="Magnuson J.K."/>
            <person name="Spatafora J.W."/>
            <person name="Maurice S."/>
            <person name="Pangilinan J."/>
            <person name="Andreopoulos W."/>
            <person name="LaButti K."/>
            <person name="Hundley H."/>
            <person name="Na H."/>
            <person name="Kuo A."/>
            <person name="Barry K."/>
            <person name="Lipzen A."/>
            <person name="Henrissat B."/>
            <person name="Riley R."/>
            <person name="Ahrendt S."/>
            <person name="Nagy L.G."/>
            <person name="Grigoriev I.V."/>
            <person name="Martin F."/>
            <person name="Rosso M.N."/>
        </authorList>
    </citation>
    <scope>NUCLEOTIDE SEQUENCE [LARGE SCALE GENOMIC DNA]</scope>
    <source>
        <strain evidence="1 2">CIRM-BRFM 1785</strain>
    </source>
</reference>
<evidence type="ECO:0000313" key="1">
    <source>
        <dbReference type="EMBL" id="KAH9836728.1"/>
    </source>
</evidence>
<proteinExistence type="predicted"/>
<organism evidence="1 2">
    <name type="scientific">Rhodofomes roseus</name>
    <dbReference type="NCBI Taxonomy" id="34475"/>
    <lineage>
        <taxon>Eukaryota</taxon>
        <taxon>Fungi</taxon>
        <taxon>Dikarya</taxon>
        <taxon>Basidiomycota</taxon>
        <taxon>Agaricomycotina</taxon>
        <taxon>Agaricomycetes</taxon>
        <taxon>Polyporales</taxon>
        <taxon>Rhodofomes</taxon>
    </lineage>
</organism>
<name>A0ABQ8KG25_9APHY</name>
<dbReference type="RefSeq" id="XP_047778966.1">
    <property type="nucleotide sequence ID" value="XM_047919371.1"/>
</dbReference>
<protein>
    <submittedName>
        <fullName evidence="1">Uncharacterized protein</fullName>
    </submittedName>
</protein>
<accession>A0ABQ8KG25</accession>
<keyword evidence="2" id="KW-1185">Reference proteome</keyword>